<name>A0A7X0I978_9ACTN</name>
<dbReference type="EMBL" id="JACHIU010000001">
    <property type="protein sequence ID" value="MBB6470813.1"/>
    <property type="molecule type" value="Genomic_DNA"/>
</dbReference>
<sequence length="43" mass="4484">MASNLLGIVGVRDSKNTTGPALIFSSGEWSAFLRGVKGGEFGR</sequence>
<evidence type="ECO:0000313" key="2">
    <source>
        <dbReference type="EMBL" id="MBB6470813.1"/>
    </source>
</evidence>
<reference evidence="2 3" key="1">
    <citation type="submission" date="2020-08" db="EMBL/GenBank/DDBJ databases">
        <title>Sequencing the genomes of 1000 actinobacteria strains.</title>
        <authorList>
            <person name="Klenk H.-P."/>
        </authorList>
    </citation>
    <scope>NUCLEOTIDE SEQUENCE [LARGE SCALE GENOMIC DNA]</scope>
    <source>
        <strain evidence="2 3">DSM 44936</strain>
    </source>
</reference>
<dbReference type="AlphaFoldDB" id="A0A7X0I978"/>
<evidence type="ECO:0000313" key="3">
    <source>
        <dbReference type="Proteomes" id="UP000555564"/>
    </source>
</evidence>
<protein>
    <recommendedName>
        <fullName evidence="1">DUF397 domain-containing protein</fullName>
    </recommendedName>
</protein>
<dbReference type="InterPro" id="IPR007278">
    <property type="entry name" value="DUF397"/>
</dbReference>
<feature type="domain" description="DUF397" evidence="1">
    <location>
        <begin position="9"/>
        <end position="37"/>
    </location>
</feature>
<proteinExistence type="predicted"/>
<gene>
    <name evidence="2" type="ORF">BJ992_000244</name>
</gene>
<comment type="caution">
    <text evidence="2">The sequence shown here is derived from an EMBL/GenBank/DDBJ whole genome shotgun (WGS) entry which is preliminary data.</text>
</comment>
<organism evidence="2 3">
    <name type="scientific">Sphaerisporangium rubeum</name>
    <dbReference type="NCBI Taxonomy" id="321317"/>
    <lineage>
        <taxon>Bacteria</taxon>
        <taxon>Bacillati</taxon>
        <taxon>Actinomycetota</taxon>
        <taxon>Actinomycetes</taxon>
        <taxon>Streptosporangiales</taxon>
        <taxon>Streptosporangiaceae</taxon>
        <taxon>Sphaerisporangium</taxon>
    </lineage>
</organism>
<keyword evidence="3" id="KW-1185">Reference proteome</keyword>
<accession>A0A7X0I978</accession>
<dbReference type="Proteomes" id="UP000555564">
    <property type="component" value="Unassembled WGS sequence"/>
</dbReference>
<dbReference type="Pfam" id="PF04149">
    <property type="entry name" value="DUF397"/>
    <property type="match status" value="1"/>
</dbReference>
<evidence type="ECO:0000259" key="1">
    <source>
        <dbReference type="Pfam" id="PF04149"/>
    </source>
</evidence>